<organism evidence="1 2">
    <name type="scientific">Oceanicoccus sagamiensis</name>
    <dbReference type="NCBI Taxonomy" id="716816"/>
    <lineage>
        <taxon>Bacteria</taxon>
        <taxon>Pseudomonadati</taxon>
        <taxon>Pseudomonadota</taxon>
        <taxon>Gammaproteobacteria</taxon>
        <taxon>Cellvibrionales</taxon>
        <taxon>Spongiibacteraceae</taxon>
        <taxon>Oceanicoccus</taxon>
    </lineage>
</organism>
<dbReference type="OrthoDB" id="9807606at2"/>
<dbReference type="GO" id="GO:0003824">
    <property type="term" value="F:catalytic activity"/>
    <property type="evidence" value="ECO:0007669"/>
    <property type="project" value="UniProtKB-ARBA"/>
</dbReference>
<dbReference type="PANTHER" id="PTHR11941">
    <property type="entry name" value="ENOYL-COA HYDRATASE-RELATED"/>
    <property type="match status" value="1"/>
</dbReference>
<protein>
    <submittedName>
        <fullName evidence="1">Enoyl-CoA hydratase</fullName>
    </submittedName>
</protein>
<dbReference type="InterPro" id="IPR001753">
    <property type="entry name" value="Enoyl-CoA_hydra/iso"/>
</dbReference>
<dbReference type="KEGG" id="osg:BST96_08255"/>
<dbReference type="PANTHER" id="PTHR11941:SF124">
    <property type="entry name" value="ENOYL-COA HYDRATASE ECHA13-RELATED"/>
    <property type="match status" value="1"/>
</dbReference>
<name>A0A1X9NAN0_9GAMM</name>
<dbReference type="Proteomes" id="UP000193450">
    <property type="component" value="Chromosome"/>
</dbReference>
<dbReference type="CDD" id="cd06558">
    <property type="entry name" value="crotonase-like"/>
    <property type="match status" value="1"/>
</dbReference>
<dbReference type="GO" id="GO:0006635">
    <property type="term" value="P:fatty acid beta-oxidation"/>
    <property type="evidence" value="ECO:0007669"/>
    <property type="project" value="TreeGrafter"/>
</dbReference>
<proteinExistence type="predicted"/>
<keyword evidence="2" id="KW-1185">Reference proteome</keyword>
<gene>
    <name evidence="1" type="ORF">BST96_08255</name>
</gene>
<dbReference type="InterPro" id="IPR029045">
    <property type="entry name" value="ClpP/crotonase-like_dom_sf"/>
</dbReference>
<dbReference type="RefSeq" id="WP_085758245.1">
    <property type="nucleotide sequence ID" value="NZ_CP019343.1"/>
</dbReference>
<reference evidence="1 2" key="1">
    <citation type="submission" date="2016-11" db="EMBL/GenBank/DDBJ databases">
        <title>Trade-off between light-utilization and light-protection in marine flavobacteria.</title>
        <authorList>
            <person name="Kumagai Y."/>
        </authorList>
    </citation>
    <scope>NUCLEOTIDE SEQUENCE [LARGE SCALE GENOMIC DNA]</scope>
    <source>
        <strain evidence="1 2">NBRC 107125</strain>
    </source>
</reference>
<evidence type="ECO:0000313" key="2">
    <source>
        <dbReference type="Proteomes" id="UP000193450"/>
    </source>
</evidence>
<sequence>MAEDKILYRVEDNIAVITLNRPKQRNAQDLDLILQLDAAWTRAAEDKDVKVIVLNANGPHFSAGHDITQEAMDQAPVDWQGEVIADLYHSETKHYIDLGRKWRNIPKPSIAAVQGACIAAGLMLIWPCDLIIAADDARFSDPVVMMGIGGVEYHGHTWEFGARKAKELLFTSDSVDAATAEQLGMVNKVVAVDELNNETMAMAAKIAQKPAFGLAMAKRAVNRTLDIMGQDNAIEQVFDIHQLGHGNAQSYTGQPIMVDLGGMKKGLKDS</sequence>
<dbReference type="EMBL" id="CP019343">
    <property type="protein sequence ID" value="ARN74114.1"/>
    <property type="molecule type" value="Genomic_DNA"/>
</dbReference>
<dbReference type="Gene3D" id="3.90.226.10">
    <property type="entry name" value="2-enoyl-CoA Hydratase, Chain A, domain 1"/>
    <property type="match status" value="1"/>
</dbReference>
<dbReference type="STRING" id="716816.BST96_08255"/>
<accession>A0A1X9NAN0</accession>
<dbReference type="SUPFAM" id="SSF52096">
    <property type="entry name" value="ClpP/crotonase"/>
    <property type="match status" value="1"/>
</dbReference>
<dbReference type="AlphaFoldDB" id="A0A1X9NAN0"/>
<dbReference type="NCBIfam" id="NF006140">
    <property type="entry name" value="PRK08290.1"/>
    <property type="match status" value="1"/>
</dbReference>
<dbReference type="Pfam" id="PF00378">
    <property type="entry name" value="ECH_1"/>
    <property type="match status" value="1"/>
</dbReference>
<evidence type="ECO:0000313" key="1">
    <source>
        <dbReference type="EMBL" id="ARN74114.1"/>
    </source>
</evidence>